<accession>A0A3Q9INB5</accession>
<dbReference type="EMBL" id="CP032819">
    <property type="protein sequence ID" value="AZS29540.1"/>
    <property type="molecule type" value="Genomic_DNA"/>
</dbReference>
<protein>
    <recommendedName>
        <fullName evidence="4">DUF4843 domain-containing protein</fullName>
    </recommendedName>
</protein>
<feature type="chain" id="PRO_5018551871" description="DUF4843 domain-containing protein" evidence="1">
    <location>
        <begin position="22"/>
        <end position="189"/>
    </location>
</feature>
<keyword evidence="1" id="KW-0732">Signal</keyword>
<keyword evidence="3" id="KW-1185">Reference proteome</keyword>
<reference evidence="2 3" key="1">
    <citation type="submission" date="2018-10" db="EMBL/GenBank/DDBJ databases">
        <title>Butyricimonas faecalis sp. nov., isolated from human faeces and emended description of the genus Butyricimonas.</title>
        <authorList>
            <person name="Le Roy T."/>
            <person name="Van der Smissen P."/>
            <person name="Paquot A."/>
            <person name="Delzenne N."/>
            <person name="Muccioli G."/>
            <person name="Collet J.-F."/>
            <person name="Cani P.D."/>
        </authorList>
    </citation>
    <scope>NUCLEOTIDE SEQUENCE [LARGE SCALE GENOMIC DNA]</scope>
    <source>
        <strain evidence="2 3">H184</strain>
    </source>
</reference>
<evidence type="ECO:0008006" key="4">
    <source>
        <dbReference type="Google" id="ProtNLM"/>
    </source>
</evidence>
<sequence length="189" mass="21396">MKKILMMICFACLLLEACDKAEVPSTYSGPDGINFYYDQVGPYDADPYPNSDKTGSLSSSRQTDTLWYKILVMGNICEKERTFSLKQSTLSALDSASYYTGLTPQVKVAVPGVNYVSFDDPQMKKYCVIPPHTSEILVPVILMYDPHAEFGSAFSLKFRLHFEIVPNDDVKILDSRFYRGTAQFTQYSW</sequence>
<dbReference type="KEGG" id="buy:D8S85_08195"/>
<proteinExistence type="predicted"/>
<dbReference type="Proteomes" id="UP000270673">
    <property type="component" value="Chromosome"/>
</dbReference>
<gene>
    <name evidence="2" type="ORF">D8S85_08195</name>
</gene>
<evidence type="ECO:0000313" key="3">
    <source>
        <dbReference type="Proteomes" id="UP000270673"/>
    </source>
</evidence>
<feature type="signal peptide" evidence="1">
    <location>
        <begin position="1"/>
        <end position="21"/>
    </location>
</feature>
<organism evidence="2 3">
    <name type="scientific">Butyricimonas faecalis</name>
    <dbReference type="NCBI Taxonomy" id="2093856"/>
    <lineage>
        <taxon>Bacteria</taxon>
        <taxon>Pseudomonadati</taxon>
        <taxon>Bacteroidota</taxon>
        <taxon>Bacteroidia</taxon>
        <taxon>Bacteroidales</taxon>
        <taxon>Odoribacteraceae</taxon>
        <taxon>Butyricimonas</taxon>
    </lineage>
</organism>
<dbReference type="OrthoDB" id="1098430at2"/>
<evidence type="ECO:0000256" key="1">
    <source>
        <dbReference type="SAM" id="SignalP"/>
    </source>
</evidence>
<name>A0A3Q9INB5_9BACT</name>
<dbReference type="AlphaFoldDB" id="A0A3Q9INB5"/>
<evidence type="ECO:0000313" key="2">
    <source>
        <dbReference type="EMBL" id="AZS29540.1"/>
    </source>
</evidence>
<dbReference type="RefSeq" id="WP_106480267.1">
    <property type="nucleotide sequence ID" value="NZ_CP032819.1"/>
</dbReference>